<accession>A0A448ZYU5</accession>
<dbReference type="PIRSF" id="PIRSF005384">
    <property type="entry name" value="RpiB_LacA_B"/>
    <property type="match status" value="1"/>
</dbReference>
<dbReference type="Pfam" id="PF02502">
    <property type="entry name" value="LacAB_rpiB"/>
    <property type="match status" value="1"/>
</dbReference>
<evidence type="ECO:0000256" key="1">
    <source>
        <dbReference type="ARBA" id="ARBA00008754"/>
    </source>
</evidence>
<feature type="binding site" evidence="3">
    <location>
        <position position="105"/>
    </location>
    <ligand>
        <name>D-ribulose 5-phosphate</name>
        <dbReference type="ChEBI" id="CHEBI:58121"/>
    </ligand>
</feature>
<sequence length="152" mass="16956">MKKTVYLTSDHAGYDTKIEIAKILENEGYKVVIEGATNAETKTSYAEIGIQFAKQYIADKEKNKHLYVALCGSGIGISIALNRFKTIICARVTSEEEARLAKLHNNANILCFGGRLINAKDAVKMFHIWETTEYEGGRHDSRIETLNTVGEN</sequence>
<gene>
    <name evidence="4" type="primary">rpiB_2</name>
    <name evidence="4" type="ORF">NCTC10113_01312</name>
</gene>
<dbReference type="EC" id="5.3.1.6" evidence="4"/>
<dbReference type="NCBIfam" id="NF004051">
    <property type="entry name" value="PRK05571.1"/>
    <property type="match status" value="1"/>
</dbReference>
<dbReference type="GO" id="GO:0005975">
    <property type="term" value="P:carbohydrate metabolic process"/>
    <property type="evidence" value="ECO:0007669"/>
    <property type="project" value="InterPro"/>
</dbReference>
<protein>
    <submittedName>
        <fullName evidence="4">Ribose-5-phosphate isomerase B (Phosphoriboisomerase B)</fullName>
        <ecNumber evidence="4">5.3.1.6</ecNumber>
    </submittedName>
</protein>
<dbReference type="PANTHER" id="PTHR30345">
    <property type="entry name" value="RIBOSE-5-PHOSPHATE ISOMERASE B"/>
    <property type="match status" value="1"/>
</dbReference>
<name>A0A448ZYU5_METSV</name>
<evidence type="ECO:0000256" key="2">
    <source>
        <dbReference type="PIRSR" id="PIRSR005384-1"/>
    </source>
</evidence>
<proteinExistence type="inferred from homology"/>
<feature type="binding site" evidence="3">
    <location>
        <position position="142"/>
    </location>
    <ligand>
        <name>D-ribulose 5-phosphate</name>
        <dbReference type="ChEBI" id="CHEBI:58121"/>
    </ligand>
</feature>
<geneLocation type="plasmid" evidence="4">
    <name>2</name>
</geneLocation>
<feature type="active site" description="Proton acceptor" evidence="2">
    <location>
        <position position="71"/>
    </location>
</feature>
<feature type="binding site" evidence="3">
    <location>
        <begin position="10"/>
        <end position="11"/>
    </location>
    <ligand>
        <name>D-ribulose 5-phosphate</name>
        <dbReference type="ChEBI" id="CHEBI:58121"/>
    </ligand>
</feature>
<dbReference type="SUPFAM" id="SSF89623">
    <property type="entry name" value="Ribose/Galactose isomerase RpiB/AlsB"/>
    <property type="match status" value="1"/>
</dbReference>
<dbReference type="AlphaFoldDB" id="A0A448ZYU5"/>
<feature type="binding site" evidence="3">
    <location>
        <begin position="72"/>
        <end position="76"/>
    </location>
    <ligand>
        <name>D-ribulose 5-phosphate</name>
        <dbReference type="ChEBI" id="CHEBI:58121"/>
    </ligand>
</feature>
<reference evidence="4" key="1">
    <citation type="submission" date="2019-01" db="EMBL/GenBank/DDBJ databases">
        <authorList>
            <consortium name="Pathogen Informatics"/>
        </authorList>
    </citation>
    <scope>NUCLEOTIDE SEQUENCE [LARGE SCALE GENOMIC DNA]</scope>
    <source>
        <strain evidence="4">NCTC10113</strain>
    </source>
</reference>
<comment type="similarity">
    <text evidence="1">Belongs to the LacAB/RpiB family.</text>
</comment>
<evidence type="ECO:0000313" key="4">
    <source>
        <dbReference type="EMBL" id="VEU56403.1"/>
    </source>
</evidence>
<dbReference type="GO" id="GO:0004751">
    <property type="term" value="F:ribose-5-phosphate isomerase activity"/>
    <property type="evidence" value="ECO:0007669"/>
    <property type="project" value="UniProtKB-EC"/>
</dbReference>
<dbReference type="EMBL" id="LR214939">
    <property type="protein sequence ID" value="VEU56403.1"/>
    <property type="molecule type" value="Genomic_DNA"/>
</dbReference>
<feature type="active site" description="Proton donor" evidence="2">
    <location>
        <position position="104"/>
    </location>
</feature>
<evidence type="ECO:0000256" key="3">
    <source>
        <dbReference type="PIRSR" id="PIRSR005384-2"/>
    </source>
</evidence>
<dbReference type="NCBIfam" id="TIGR00689">
    <property type="entry name" value="rpiB_lacA_lacB"/>
    <property type="match status" value="1"/>
</dbReference>
<dbReference type="Gene3D" id="3.40.1400.10">
    <property type="entry name" value="Sugar-phosphate isomerase, RpiB/LacA/LacB"/>
    <property type="match status" value="1"/>
</dbReference>
<dbReference type="InterPro" id="IPR003500">
    <property type="entry name" value="RpiB_LacA_LacB"/>
</dbReference>
<feature type="binding site" evidence="3">
    <location>
        <position position="115"/>
    </location>
    <ligand>
        <name>D-ribulose 5-phosphate</name>
        <dbReference type="ChEBI" id="CHEBI:58121"/>
    </ligand>
</feature>
<dbReference type="InterPro" id="IPR036569">
    <property type="entry name" value="RpiB_LacA_LacB_sf"/>
</dbReference>
<feature type="binding site" evidence="3">
    <location>
        <position position="138"/>
    </location>
    <ligand>
        <name>D-ribulose 5-phosphate</name>
        <dbReference type="ChEBI" id="CHEBI:58121"/>
    </ligand>
</feature>
<organism evidence="4">
    <name type="scientific">Metamycoplasma salivarium</name>
    <name type="common">Mycoplasma salivarium</name>
    <dbReference type="NCBI Taxonomy" id="2124"/>
    <lineage>
        <taxon>Bacteria</taxon>
        <taxon>Bacillati</taxon>
        <taxon>Mycoplasmatota</taxon>
        <taxon>Mycoplasmoidales</taxon>
        <taxon>Metamycoplasmataceae</taxon>
        <taxon>Metamycoplasma</taxon>
    </lineage>
</organism>
<dbReference type="RefSeq" id="WP_024544339.1">
    <property type="nucleotide sequence ID" value="NZ_BPLW01000001.1"/>
</dbReference>
<keyword evidence="4" id="KW-0413">Isomerase</keyword>
<keyword evidence="4" id="KW-0614">Plasmid</keyword>
<dbReference type="PANTHER" id="PTHR30345:SF0">
    <property type="entry name" value="DNA DAMAGE-REPAIR_TOLERATION PROTEIN DRT102"/>
    <property type="match status" value="1"/>
</dbReference>